<organism evidence="1 2">
    <name type="scientific">Phytophthora megakarya</name>
    <dbReference type="NCBI Taxonomy" id="4795"/>
    <lineage>
        <taxon>Eukaryota</taxon>
        <taxon>Sar</taxon>
        <taxon>Stramenopiles</taxon>
        <taxon>Oomycota</taxon>
        <taxon>Peronosporomycetes</taxon>
        <taxon>Peronosporales</taxon>
        <taxon>Peronosporaceae</taxon>
        <taxon>Phytophthora</taxon>
    </lineage>
</organism>
<evidence type="ECO:0000313" key="2">
    <source>
        <dbReference type="Proteomes" id="UP000198211"/>
    </source>
</evidence>
<dbReference type="Proteomes" id="UP000198211">
    <property type="component" value="Unassembled WGS sequence"/>
</dbReference>
<evidence type="ECO:0000313" key="1">
    <source>
        <dbReference type="EMBL" id="OWZ14403.1"/>
    </source>
</evidence>
<dbReference type="OrthoDB" id="102977at2759"/>
<accession>A0A225W9I3</accession>
<keyword evidence="2" id="KW-1185">Reference proteome</keyword>
<reference evidence="2" key="1">
    <citation type="submission" date="2017-03" db="EMBL/GenBank/DDBJ databases">
        <title>Phytopthora megakarya and P. palmivora, two closely related causual agents of cacao black pod achieved similar genome size and gene model numbers by different mechanisms.</title>
        <authorList>
            <person name="Ali S."/>
            <person name="Shao J."/>
            <person name="Larry D.J."/>
            <person name="Kronmiller B."/>
            <person name="Shen D."/>
            <person name="Strem M.D."/>
            <person name="Melnick R.L."/>
            <person name="Guiltinan M.J."/>
            <person name="Tyler B.M."/>
            <person name="Meinhardt L.W."/>
            <person name="Bailey B.A."/>
        </authorList>
    </citation>
    <scope>NUCLEOTIDE SEQUENCE [LARGE SCALE GENOMIC DNA]</scope>
    <source>
        <strain evidence="2">zdho120</strain>
    </source>
</reference>
<sequence length="135" mass="15428">RPPASRHNTSVFDTPVAINSRSDVRKVISEIRSMDMADKLNYPSSGYQVKAITGFKIYLYHREHALGDSEAVIPKIIRDNKSVINILKRRKFNIRLFPGYRHRTTDPQAKKFEPDLCVMYVFVVNRAKAGCVDCG</sequence>
<gene>
    <name evidence="1" type="ORF">PHMEG_00012129</name>
</gene>
<dbReference type="EMBL" id="NBNE01001346">
    <property type="protein sequence ID" value="OWZ14403.1"/>
    <property type="molecule type" value="Genomic_DNA"/>
</dbReference>
<dbReference type="AlphaFoldDB" id="A0A225W9I3"/>
<name>A0A225W9I3_9STRA</name>
<dbReference type="STRING" id="4795.A0A225W9I3"/>
<feature type="non-terminal residue" evidence="1">
    <location>
        <position position="1"/>
    </location>
</feature>
<comment type="caution">
    <text evidence="1">The sequence shown here is derived from an EMBL/GenBank/DDBJ whole genome shotgun (WGS) entry which is preliminary data.</text>
</comment>
<proteinExistence type="predicted"/>
<protein>
    <submittedName>
        <fullName evidence="1">Uncharacterized protein</fullName>
    </submittedName>
</protein>